<dbReference type="AlphaFoldDB" id="A0A9N9CBA6"/>
<protein>
    <submittedName>
        <fullName evidence="1">7111_t:CDS:1</fullName>
    </submittedName>
</protein>
<name>A0A9N9CBA6_9GLOM</name>
<dbReference type="InterPro" id="IPR011043">
    <property type="entry name" value="Gal_Oxase/kelch_b-propeller"/>
</dbReference>
<dbReference type="InterPro" id="IPR015915">
    <property type="entry name" value="Kelch-typ_b-propeller"/>
</dbReference>
<dbReference type="OrthoDB" id="432528at2759"/>
<gene>
    <name evidence="1" type="ORF">FCALED_LOCUS8408</name>
</gene>
<accession>A0A9N9CBA6</accession>
<dbReference type="Gene3D" id="2.120.10.80">
    <property type="entry name" value="Kelch-type beta propeller"/>
    <property type="match status" value="1"/>
</dbReference>
<sequence>MEIAKPSNMIENRRGHTAVLTSNDEIIIYGGSGGVSDWRVIPDLFVLNTNTEQFEFTIPPVTSKIGQIPFQLESLEVLDIGD</sequence>
<comment type="caution">
    <text evidence="1">The sequence shown here is derived from an EMBL/GenBank/DDBJ whole genome shotgun (WGS) entry which is preliminary data.</text>
</comment>
<reference evidence="1" key="1">
    <citation type="submission" date="2021-06" db="EMBL/GenBank/DDBJ databases">
        <authorList>
            <person name="Kallberg Y."/>
            <person name="Tangrot J."/>
            <person name="Rosling A."/>
        </authorList>
    </citation>
    <scope>NUCLEOTIDE SEQUENCE</scope>
    <source>
        <strain evidence="1">UK204</strain>
    </source>
</reference>
<dbReference type="EMBL" id="CAJVPQ010002442">
    <property type="protein sequence ID" value="CAG8597248.1"/>
    <property type="molecule type" value="Genomic_DNA"/>
</dbReference>
<keyword evidence="2" id="KW-1185">Reference proteome</keyword>
<organism evidence="1 2">
    <name type="scientific">Funneliformis caledonium</name>
    <dbReference type="NCBI Taxonomy" id="1117310"/>
    <lineage>
        <taxon>Eukaryota</taxon>
        <taxon>Fungi</taxon>
        <taxon>Fungi incertae sedis</taxon>
        <taxon>Mucoromycota</taxon>
        <taxon>Glomeromycotina</taxon>
        <taxon>Glomeromycetes</taxon>
        <taxon>Glomerales</taxon>
        <taxon>Glomeraceae</taxon>
        <taxon>Funneliformis</taxon>
    </lineage>
</organism>
<evidence type="ECO:0000313" key="1">
    <source>
        <dbReference type="EMBL" id="CAG8597248.1"/>
    </source>
</evidence>
<dbReference type="SUPFAM" id="SSF50965">
    <property type="entry name" value="Galactose oxidase, central domain"/>
    <property type="match status" value="1"/>
</dbReference>
<feature type="non-terminal residue" evidence="1">
    <location>
        <position position="82"/>
    </location>
</feature>
<proteinExistence type="predicted"/>
<evidence type="ECO:0000313" key="2">
    <source>
        <dbReference type="Proteomes" id="UP000789570"/>
    </source>
</evidence>
<dbReference type="Proteomes" id="UP000789570">
    <property type="component" value="Unassembled WGS sequence"/>
</dbReference>